<dbReference type="Gene3D" id="3.40.720.10">
    <property type="entry name" value="Alkaline Phosphatase, subunit A"/>
    <property type="match status" value="1"/>
</dbReference>
<keyword evidence="6" id="KW-1185">Reference proteome</keyword>
<dbReference type="GO" id="GO:0008484">
    <property type="term" value="F:sulfuric ester hydrolase activity"/>
    <property type="evidence" value="ECO:0007669"/>
    <property type="project" value="TreeGrafter"/>
</dbReference>
<dbReference type="GO" id="GO:0005737">
    <property type="term" value="C:cytoplasm"/>
    <property type="evidence" value="ECO:0007669"/>
    <property type="project" value="TreeGrafter"/>
</dbReference>
<dbReference type="PROSITE" id="PS00523">
    <property type="entry name" value="SULFATASE_1"/>
    <property type="match status" value="1"/>
</dbReference>
<dbReference type="GO" id="GO:0046872">
    <property type="term" value="F:metal ion binding"/>
    <property type="evidence" value="ECO:0007669"/>
    <property type="project" value="UniProtKB-KW"/>
</dbReference>
<keyword evidence="2" id="KW-0479">Metal-binding</keyword>
<dbReference type="Proteomes" id="UP000541810">
    <property type="component" value="Unassembled WGS sequence"/>
</dbReference>
<dbReference type="SUPFAM" id="SSF53649">
    <property type="entry name" value="Alkaline phosphatase-like"/>
    <property type="match status" value="1"/>
</dbReference>
<dbReference type="PANTHER" id="PTHR45953:SF1">
    <property type="entry name" value="IDURONATE 2-SULFATASE"/>
    <property type="match status" value="1"/>
</dbReference>
<proteinExistence type="inferred from homology"/>
<dbReference type="RefSeq" id="WP_184678123.1">
    <property type="nucleotide sequence ID" value="NZ_JACHGY010000001.1"/>
</dbReference>
<dbReference type="Pfam" id="PF00884">
    <property type="entry name" value="Sulfatase"/>
    <property type="match status" value="1"/>
</dbReference>
<dbReference type="InterPro" id="IPR024607">
    <property type="entry name" value="Sulfatase_CS"/>
</dbReference>
<dbReference type="EMBL" id="JACHGY010000001">
    <property type="protein sequence ID" value="MBB6430621.1"/>
    <property type="molecule type" value="Genomic_DNA"/>
</dbReference>
<gene>
    <name evidence="5" type="ORF">HNQ40_002427</name>
</gene>
<evidence type="ECO:0000259" key="4">
    <source>
        <dbReference type="Pfam" id="PF00884"/>
    </source>
</evidence>
<dbReference type="AlphaFoldDB" id="A0A7X0LLG7"/>
<evidence type="ECO:0000256" key="1">
    <source>
        <dbReference type="ARBA" id="ARBA00008779"/>
    </source>
</evidence>
<reference evidence="5 6" key="1">
    <citation type="submission" date="2020-08" db="EMBL/GenBank/DDBJ databases">
        <title>Genomic Encyclopedia of Type Strains, Phase IV (KMG-IV): sequencing the most valuable type-strain genomes for metagenomic binning, comparative biology and taxonomic classification.</title>
        <authorList>
            <person name="Goeker M."/>
        </authorList>
    </citation>
    <scope>NUCLEOTIDE SEQUENCE [LARGE SCALE GENOMIC DNA]</scope>
    <source>
        <strain evidence="5 6">DSM 103725</strain>
    </source>
</reference>
<comment type="similarity">
    <text evidence="1">Belongs to the sulfatase family.</text>
</comment>
<comment type="caution">
    <text evidence="5">The sequence shown here is derived from an EMBL/GenBank/DDBJ whole genome shotgun (WGS) entry which is preliminary data.</text>
</comment>
<name>A0A7X0LLG7_9BACT</name>
<dbReference type="InterPro" id="IPR017850">
    <property type="entry name" value="Alkaline_phosphatase_core_sf"/>
</dbReference>
<evidence type="ECO:0000313" key="6">
    <source>
        <dbReference type="Proteomes" id="UP000541810"/>
    </source>
</evidence>
<evidence type="ECO:0000256" key="3">
    <source>
        <dbReference type="ARBA" id="ARBA00022801"/>
    </source>
</evidence>
<keyword evidence="3" id="KW-0378">Hydrolase</keyword>
<dbReference type="InterPro" id="IPR000917">
    <property type="entry name" value="Sulfatase_N"/>
</dbReference>
<evidence type="ECO:0000313" key="5">
    <source>
        <dbReference type="EMBL" id="MBB6430621.1"/>
    </source>
</evidence>
<feature type="domain" description="Sulfatase N-terminal" evidence="4">
    <location>
        <begin position="5"/>
        <end position="416"/>
    </location>
</feature>
<evidence type="ECO:0000256" key="2">
    <source>
        <dbReference type="ARBA" id="ARBA00022723"/>
    </source>
</evidence>
<accession>A0A7X0LLG7</accession>
<protein>
    <submittedName>
        <fullName evidence="5">Arylsulfatase A-like enzyme</fullName>
    </submittedName>
</protein>
<sequence>MPPMNILLITSDQQHWTTLGVLNDKIKTPNLDRLAAMGTNFTRGYCPNPTCTPTRASIITGQYPSTHGAFTLGTKLDENVPTIGDHLRKAGYATTLVGKAHFQPLLSTDDCESVECYPMLRDLDFWKTFNDEHTPWYGFDRVELARNHADEGHVGQQYAVWMEENGLPNWRDYFQPRHDGIKDTETDGTLAPPLVDGPGYGWRKDMTWKLPEEFHYTAWTGQRTIAAMRDAHAAGKPFFVWSSYHDPHPPYCVPEPWASMYNPEDMEVGKFVDGEFDHMPPPHQLTRDANGDFGPYNQDGKGNHGYHPHVGVSEQELKEAQAIYYGMISFMDHWIGQTLDALDEMGLTDQTLIVFTSDHGHFVGEHGLVAKGPFHYDDVIRVPFLAAVPGQQKTGNTSADIQTLVDLAPTFLEAAGLGPAREMQGVSQLDSWRGTAEPTRDHAIVENHHNASDAVHLRTLVTDRYKLTVYRGRDWGELFDMQEDPHELHNRYDDPAYAEARSAMMMKLIQADLEREPAPQPRVAGA</sequence>
<dbReference type="PANTHER" id="PTHR45953">
    <property type="entry name" value="IDURONATE 2-SULFATASE"/>
    <property type="match status" value="1"/>
</dbReference>
<organism evidence="5 6">
    <name type="scientific">Algisphaera agarilytica</name>
    <dbReference type="NCBI Taxonomy" id="1385975"/>
    <lineage>
        <taxon>Bacteria</taxon>
        <taxon>Pseudomonadati</taxon>
        <taxon>Planctomycetota</taxon>
        <taxon>Phycisphaerae</taxon>
        <taxon>Phycisphaerales</taxon>
        <taxon>Phycisphaeraceae</taxon>
        <taxon>Algisphaera</taxon>
    </lineage>
</organism>